<evidence type="ECO:0000313" key="3">
    <source>
        <dbReference type="EMBL" id="CAD8147599.1"/>
    </source>
</evidence>
<sequence length="875" mass="104258">MSIARQSQSQKHKIKSESQCQQQIKTLIQNVNNPPQNLTQQWIKEKENEQKQLYEEVKQSEFGGRTSTLTQLTQLAKKIGKMKKKLNRVADDRMKSPASDKKSRKSTKSGKSVNSQSKRTLSKQTQSRVQMKSLEQSRSKSSKKSTKGHRSLKTQQTPQFTKQSLENKLSNFQKVVQQQKENQRSNVRITESRGSKNNADRSLSPSRSSYNSSKKKNKNKKAVTAYYDDGSSITEFSDSIDQINVKVNPKSTLSKYQTLIESERKGQDTEICQLSREENLMLTTKLESISKEKLLREYRVLYYRSKEVRKLLSEYYEQNLIYSDELNEIKQMLSQKQTQVKQLKKELKAKTKELKLIQADYGSKLDSLGKSYNQQENNPVPFNDYERMKEQNEKLLVENEMLKDDYKDIQSKLQQIENDIYQNRQYQPSDQDVPQRLQREVDTLKDQIDKIREENLKLKLQLEKEMLNNRELAQQFNFKKSEVDGTVEMKQQELAQTKVLLQTANQKIQILEQQLNQMKYQIIGDQEQTFQVQEKIQRQEEELRIANLRVENRDKELNEYKQKELTLKKKIIELEQKVDNSSSISQTFYDNNFSLNKLNNAESYVNQELQAERQFLIKTQEQLLNIQVENEQLKNNLKQLELELSFEKQANEQIKARLAQLQEEKDITIQRVQKQFEETENNRQKELLLAEQSQKNQENMLYSYQQRINEVESELRIFTKQEQELKNQINDQRIQIERQQLKIEQNEIKLTKFHDQIYEVESENQHLNETNKQLRIQLQQLNREVDQIDRIKENYKTRYLSNRQDNRKSVNKYPEKENVMKQPYTHEVERMKSEKEQLERLKSQEEQQRMQRDKKFQVINDLQQMIKVNKKQNDK</sequence>
<feature type="compositionally biased region" description="Basic residues" evidence="2">
    <location>
        <begin position="140"/>
        <end position="152"/>
    </location>
</feature>
<organism evidence="3 4">
    <name type="scientific">Paramecium octaurelia</name>
    <dbReference type="NCBI Taxonomy" id="43137"/>
    <lineage>
        <taxon>Eukaryota</taxon>
        <taxon>Sar</taxon>
        <taxon>Alveolata</taxon>
        <taxon>Ciliophora</taxon>
        <taxon>Intramacronucleata</taxon>
        <taxon>Oligohymenophorea</taxon>
        <taxon>Peniculida</taxon>
        <taxon>Parameciidae</taxon>
        <taxon>Paramecium</taxon>
    </lineage>
</organism>
<evidence type="ECO:0000256" key="2">
    <source>
        <dbReference type="SAM" id="MobiDB-lite"/>
    </source>
</evidence>
<feature type="compositionally biased region" description="Low complexity" evidence="2">
    <location>
        <begin position="202"/>
        <end position="212"/>
    </location>
</feature>
<evidence type="ECO:0000256" key="1">
    <source>
        <dbReference type="SAM" id="Coils"/>
    </source>
</evidence>
<keyword evidence="4" id="KW-1185">Reference proteome</keyword>
<reference evidence="3" key="1">
    <citation type="submission" date="2021-01" db="EMBL/GenBank/DDBJ databases">
        <authorList>
            <consortium name="Genoscope - CEA"/>
            <person name="William W."/>
        </authorList>
    </citation>
    <scope>NUCLEOTIDE SEQUENCE</scope>
</reference>
<feature type="compositionally biased region" description="Polar residues" evidence="2">
    <location>
        <begin position="175"/>
        <end position="189"/>
    </location>
</feature>
<protein>
    <submittedName>
        <fullName evidence="3">Uncharacterized protein</fullName>
    </submittedName>
</protein>
<dbReference type="Proteomes" id="UP000683925">
    <property type="component" value="Unassembled WGS sequence"/>
</dbReference>
<feature type="coiled-coil region" evidence="1">
    <location>
        <begin position="385"/>
        <end position="577"/>
    </location>
</feature>
<dbReference type="OMA" id="ENNRQKE"/>
<feature type="compositionally biased region" description="Basic and acidic residues" evidence="2">
    <location>
        <begin position="88"/>
        <end position="101"/>
    </location>
</feature>
<feature type="compositionally biased region" description="Polar residues" evidence="2">
    <location>
        <begin position="113"/>
        <end position="130"/>
    </location>
</feature>
<feature type="coiled-coil region" evidence="1">
    <location>
        <begin position="326"/>
        <end position="360"/>
    </location>
</feature>
<accession>A0A8S1T824</accession>
<comment type="caution">
    <text evidence="3">The sequence shown here is derived from an EMBL/GenBank/DDBJ whole genome shotgun (WGS) entry which is preliminary data.</text>
</comment>
<keyword evidence="1" id="KW-0175">Coiled coil</keyword>
<feature type="region of interest" description="Disordered" evidence="2">
    <location>
        <begin position="828"/>
        <end position="857"/>
    </location>
</feature>
<feature type="region of interest" description="Disordered" evidence="2">
    <location>
        <begin position="175"/>
        <end position="222"/>
    </location>
</feature>
<feature type="compositionally biased region" description="Basic and acidic residues" evidence="2">
    <location>
        <begin position="828"/>
        <end position="856"/>
    </location>
</feature>
<evidence type="ECO:0000313" key="4">
    <source>
        <dbReference type="Proteomes" id="UP000683925"/>
    </source>
</evidence>
<proteinExistence type="predicted"/>
<feature type="region of interest" description="Disordered" evidence="2">
    <location>
        <begin position="80"/>
        <end position="161"/>
    </location>
</feature>
<dbReference type="EMBL" id="CAJJDP010000020">
    <property type="protein sequence ID" value="CAD8147599.1"/>
    <property type="molecule type" value="Genomic_DNA"/>
</dbReference>
<dbReference type="OrthoDB" id="305662at2759"/>
<dbReference type="AlphaFoldDB" id="A0A8S1T824"/>
<gene>
    <name evidence="3" type="ORF">POCTA_138.1.T0200105</name>
</gene>
<name>A0A8S1T824_PAROT</name>